<dbReference type="Gene3D" id="3.30.450.20">
    <property type="entry name" value="PAS domain"/>
    <property type="match status" value="1"/>
</dbReference>
<dbReference type="eggNOG" id="COG2198">
    <property type="taxonomic scope" value="Bacteria"/>
</dbReference>
<dbReference type="GO" id="GO:0005524">
    <property type="term" value="F:ATP binding"/>
    <property type="evidence" value="ECO:0007669"/>
    <property type="project" value="UniProtKB-KW"/>
</dbReference>
<dbReference type="Gene3D" id="3.30.565.10">
    <property type="entry name" value="Histidine kinase-like ATPase, C-terminal domain"/>
    <property type="match status" value="1"/>
</dbReference>
<dbReference type="InterPro" id="IPR001789">
    <property type="entry name" value="Sig_transdc_resp-reg_receiver"/>
</dbReference>
<evidence type="ECO:0000259" key="20">
    <source>
        <dbReference type="PROSITE" id="PS50885"/>
    </source>
</evidence>
<evidence type="ECO:0000313" key="22">
    <source>
        <dbReference type="EMBL" id="AFL75826.1"/>
    </source>
</evidence>
<evidence type="ECO:0000256" key="3">
    <source>
        <dbReference type="ARBA" id="ARBA00012438"/>
    </source>
</evidence>
<evidence type="ECO:0000256" key="9">
    <source>
        <dbReference type="ARBA" id="ARBA00023012"/>
    </source>
</evidence>
<evidence type="ECO:0000256" key="2">
    <source>
        <dbReference type="ARBA" id="ARBA00004370"/>
    </source>
</evidence>
<dbReference type="PROSITE" id="PS50885">
    <property type="entry name" value="HAMP"/>
    <property type="match status" value="1"/>
</dbReference>
<accession>I3YFQ8</accession>
<evidence type="ECO:0000256" key="11">
    <source>
        <dbReference type="ARBA" id="ARBA00068150"/>
    </source>
</evidence>
<dbReference type="SUPFAM" id="SSF55874">
    <property type="entry name" value="ATPase domain of HSP90 chaperone/DNA topoisomerase II/histidine kinase"/>
    <property type="match status" value="1"/>
</dbReference>
<dbReference type="GO" id="GO:0005886">
    <property type="term" value="C:plasma membrane"/>
    <property type="evidence" value="ECO:0007669"/>
    <property type="project" value="UniProtKB-SubCell"/>
</dbReference>
<feature type="transmembrane region" description="Helical" evidence="15">
    <location>
        <begin position="198"/>
        <end position="220"/>
    </location>
</feature>
<dbReference type="Gene3D" id="1.10.287.130">
    <property type="match status" value="1"/>
</dbReference>
<feature type="modified residue" description="Phosphohistidine" evidence="12">
    <location>
        <position position="1014"/>
    </location>
</feature>
<comment type="subcellular location">
    <subcellularLocation>
        <location evidence="2">Membrane</location>
    </subcellularLocation>
</comment>
<dbReference type="SUPFAM" id="SSF158472">
    <property type="entry name" value="HAMP domain-like"/>
    <property type="match status" value="1"/>
</dbReference>
<feature type="domain" description="Histidine kinase" evidence="16">
    <location>
        <begin position="422"/>
        <end position="648"/>
    </location>
</feature>
<dbReference type="CDD" id="cd06225">
    <property type="entry name" value="HAMP"/>
    <property type="match status" value="1"/>
</dbReference>
<keyword evidence="23" id="KW-1185">Reference proteome</keyword>
<sequence>MTHSAGRFRRFGLQWKLTLVFFGVALLVSALTTFVLFQVMRDQAMSDLRQRLGDLVGVAAAGLDADLHVRVTPEAGMDSDAFRRMKRALQAIRDGASDLQYVYSLRLDADGAIRFVVDAEEDPADTVDLGTLYDDASALLRRNAATLEDTLVETEVYTDRWGTWLSGYAPIRTADGVRVGVLGADISVATLRAYELRVLGIALAVFAGTLPLILLFGWWMGRLIARPIVALNRGALRIAEGDLDVRLDIRRGDEIGILGRSFDRMAAELAEARRRLEEVAAKYRSIFDNAAEGIFQSTPDGQLVTANRAMLNMLGYADLEQLRARVQDLGWQVYVNPADRQTMLALVRESGAVDAFEAEFRRADGSSFWAEISLRQVRRGAAPDLLEGMMLDLTERRRRQQAERERESARAANEAKSGFLANMSHEIRTPLNAVMGLTDLLLRTRLDARQRDYLAKVKISARALLAVINDILDFSKIEAGRLELEHAAFSLDEVLANLTEMFAYRAHERDIELIVSAADSVPRALVGDPTRLGQILINLTGNAIKFTERGEVAVTVTRIEPPSADPIDDQVTLCFTVRDTGPGIPENRLEAIFQSFSQADGSITRLHGGTGLGLAIARQLAELMGGGIRVESQVGKGSCFRATVVLSRQLETDEQHPVTPIDLRGLRVLVVEDNATSRDILISQIQSFQMAATAVASGEEALERLSAPDQIFDLVLMDWKMPGLNGLETTRRIRADLKLDKTPVICMISGYAREDLMRPAERAVLDAFLHKPVNQSFLFDTIMGLFGHQEAAIAGDLMRPTADTLDTPPDFTGQRVLLVEDIEINRLVAMEWLASVGLEVDIAENGAEAIERLDPARHAAVLMDLQMPVMDGLEATRRIRARPEQAAVPIIAMTAHALKGDLERCLAAGMNDYVAKPVDPARLFAALARWIKPAAGVSVHSTTTPEAPEATTGPLAGLSLPGIDLADGLARANRNAALYLKMLRGFNLSWAEVARRVEDDLAAGRLEDARRAIHSVKGVAGNLGAKALYERGQAAERMIAEGAFDPASAIWCDFSAALDEVAEGLETLPPETGVAAPLSVGDAGVESGALRQGLAELVKLLDDDLGRAQAQLERLRPALIQRLGAARVDAVRVSIDDFDIDAAIASVKQMQVELERDD</sequence>
<keyword evidence="4 13" id="KW-0597">Phosphoprotein</keyword>
<evidence type="ECO:0000256" key="1">
    <source>
        <dbReference type="ARBA" id="ARBA00000085"/>
    </source>
</evidence>
<dbReference type="Pfam" id="PF13426">
    <property type="entry name" value="PAS_9"/>
    <property type="match status" value="1"/>
</dbReference>
<dbReference type="SUPFAM" id="SSF47384">
    <property type="entry name" value="Homodimeric domain of signal transducing histidine kinase"/>
    <property type="match status" value="1"/>
</dbReference>
<evidence type="ECO:0000256" key="6">
    <source>
        <dbReference type="ARBA" id="ARBA00022741"/>
    </source>
</evidence>
<dbReference type="InterPro" id="IPR036097">
    <property type="entry name" value="HisK_dim/P_sf"/>
</dbReference>
<feature type="domain" description="Response regulatory" evidence="17">
    <location>
        <begin position="667"/>
        <end position="786"/>
    </location>
</feature>
<dbReference type="InterPro" id="IPR035965">
    <property type="entry name" value="PAS-like_dom_sf"/>
</dbReference>
<dbReference type="PANTHER" id="PTHR45339:SF3">
    <property type="entry name" value="HISTIDINE KINASE"/>
    <property type="match status" value="1"/>
</dbReference>
<dbReference type="FunFam" id="1.10.287.130:FF:000002">
    <property type="entry name" value="Two-component osmosensing histidine kinase"/>
    <property type="match status" value="1"/>
</dbReference>
<dbReference type="HOGENOM" id="CLU_000445_104_0_6"/>
<dbReference type="Gene3D" id="6.10.340.10">
    <property type="match status" value="1"/>
</dbReference>
<dbReference type="PROSITE" id="PS50894">
    <property type="entry name" value="HPT"/>
    <property type="match status" value="1"/>
</dbReference>
<dbReference type="PRINTS" id="PR00344">
    <property type="entry name" value="BCTRLSENSOR"/>
</dbReference>
<protein>
    <recommendedName>
        <fullName evidence="11">Sensory/regulatory protein RpfC</fullName>
        <ecNumber evidence="3">2.7.13.3</ecNumber>
    </recommendedName>
</protein>
<dbReference type="SUPFAM" id="SSF52172">
    <property type="entry name" value="CheY-like"/>
    <property type="match status" value="2"/>
</dbReference>
<feature type="domain" description="Response regulatory" evidence="17">
    <location>
        <begin position="815"/>
        <end position="931"/>
    </location>
</feature>
<dbReference type="CDD" id="cd00130">
    <property type="entry name" value="PAS"/>
    <property type="match status" value="1"/>
</dbReference>
<keyword evidence="8" id="KW-0067">ATP-binding</keyword>
<evidence type="ECO:0000256" key="13">
    <source>
        <dbReference type="PROSITE-ProRule" id="PRU00169"/>
    </source>
</evidence>
<evidence type="ECO:0000256" key="5">
    <source>
        <dbReference type="ARBA" id="ARBA00022679"/>
    </source>
</evidence>
<evidence type="ECO:0000259" key="19">
    <source>
        <dbReference type="PROSITE" id="PS50113"/>
    </source>
</evidence>
<dbReference type="PROSITE" id="PS50109">
    <property type="entry name" value="HIS_KIN"/>
    <property type="match status" value="1"/>
</dbReference>
<comment type="subunit">
    <text evidence="10">At low DSF concentrations, interacts with RpfF.</text>
</comment>
<dbReference type="CDD" id="cd00082">
    <property type="entry name" value="HisKA"/>
    <property type="match status" value="1"/>
</dbReference>
<dbReference type="InterPro" id="IPR003660">
    <property type="entry name" value="HAMP_dom"/>
</dbReference>
<keyword evidence="5" id="KW-0808">Transferase</keyword>
<evidence type="ECO:0000256" key="8">
    <source>
        <dbReference type="ARBA" id="ARBA00022840"/>
    </source>
</evidence>
<dbReference type="InterPro" id="IPR003594">
    <property type="entry name" value="HATPase_dom"/>
</dbReference>
<evidence type="ECO:0000256" key="10">
    <source>
        <dbReference type="ARBA" id="ARBA00064003"/>
    </source>
</evidence>
<evidence type="ECO:0000256" key="12">
    <source>
        <dbReference type="PROSITE-ProRule" id="PRU00110"/>
    </source>
</evidence>
<feature type="domain" description="PAC" evidence="19">
    <location>
        <begin position="354"/>
        <end position="405"/>
    </location>
</feature>
<dbReference type="STRING" id="765911.Thivi_3991"/>
<keyword evidence="7" id="KW-0418">Kinase</keyword>
<organism evidence="22 23">
    <name type="scientific">Thiocystis violascens (strain ATCC 17096 / DSM 198 / 6111)</name>
    <name type="common">Chromatium violascens</name>
    <dbReference type="NCBI Taxonomy" id="765911"/>
    <lineage>
        <taxon>Bacteria</taxon>
        <taxon>Pseudomonadati</taxon>
        <taxon>Pseudomonadota</taxon>
        <taxon>Gammaproteobacteria</taxon>
        <taxon>Chromatiales</taxon>
        <taxon>Chromatiaceae</taxon>
        <taxon>Thiocystis</taxon>
    </lineage>
</organism>
<dbReference type="EC" id="2.7.13.3" evidence="3"/>
<feature type="coiled-coil region" evidence="14">
    <location>
        <begin position="262"/>
        <end position="289"/>
    </location>
</feature>
<keyword evidence="15" id="KW-0472">Membrane</keyword>
<dbReference type="InterPro" id="IPR000700">
    <property type="entry name" value="PAS-assoc_C"/>
</dbReference>
<keyword evidence="6" id="KW-0547">Nucleotide-binding</keyword>
<feature type="domain" description="HPt" evidence="21">
    <location>
        <begin position="975"/>
        <end position="1075"/>
    </location>
</feature>
<evidence type="ECO:0000259" key="16">
    <source>
        <dbReference type="PROSITE" id="PS50109"/>
    </source>
</evidence>
<dbReference type="PROSITE" id="PS50113">
    <property type="entry name" value="PAC"/>
    <property type="match status" value="1"/>
</dbReference>
<dbReference type="AlphaFoldDB" id="I3YFQ8"/>
<dbReference type="Gene3D" id="3.40.50.2300">
    <property type="match status" value="2"/>
</dbReference>
<dbReference type="SUPFAM" id="SSF47226">
    <property type="entry name" value="Histidine-containing phosphotransfer domain, HPT domain"/>
    <property type="match status" value="1"/>
</dbReference>
<dbReference type="InterPro" id="IPR036890">
    <property type="entry name" value="HATPase_C_sf"/>
</dbReference>
<keyword evidence="15" id="KW-0812">Transmembrane</keyword>
<gene>
    <name evidence="22" type="ordered locus">Thivi_3991</name>
</gene>
<dbReference type="OrthoDB" id="9810730at2"/>
<dbReference type="SMART" id="SM00388">
    <property type="entry name" value="HisKA"/>
    <property type="match status" value="1"/>
</dbReference>
<dbReference type="PROSITE" id="PS50110">
    <property type="entry name" value="RESPONSE_REGULATORY"/>
    <property type="match status" value="2"/>
</dbReference>
<name>I3YFQ8_THIV6</name>
<dbReference type="CDD" id="cd18773">
    <property type="entry name" value="PDC1_HK_sensor"/>
    <property type="match status" value="1"/>
</dbReference>
<dbReference type="Pfam" id="PF01627">
    <property type="entry name" value="Hpt"/>
    <property type="match status" value="1"/>
</dbReference>
<evidence type="ECO:0000256" key="15">
    <source>
        <dbReference type="SAM" id="Phobius"/>
    </source>
</evidence>
<dbReference type="InterPro" id="IPR008207">
    <property type="entry name" value="Sig_transdc_His_kin_Hpt_dom"/>
</dbReference>
<reference evidence="22 23" key="1">
    <citation type="submission" date="2012-06" db="EMBL/GenBank/DDBJ databases">
        <title>Complete sequence of Thiocystis violascens DSM 198.</title>
        <authorList>
            <consortium name="US DOE Joint Genome Institute"/>
            <person name="Lucas S."/>
            <person name="Han J."/>
            <person name="Lapidus A."/>
            <person name="Cheng J.-F."/>
            <person name="Goodwin L."/>
            <person name="Pitluck S."/>
            <person name="Peters L."/>
            <person name="Ovchinnikova G."/>
            <person name="Teshima H."/>
            <person name="Detter J.C."/>
            <person name="Han C."/>
            <person name="Tapia R."/>
            <person name="Land M."/>
            <person name="Hauser L."/>
            <person name="Kyrpides N."/>
            <person name="Ivanova N."/>
            <person name="Pagani I."/>
            <person name="Vogl K."/>
            <person name="Liu Z."/>
            <person name="Frigaard N.-U."/>
            <person name="Bryant D."/>
            <person name="Woyke T."/>
        </authorList>
    </citation>
    <scope>NUCLEOTIDE SEQUENCE [LARGE SCALE GENOMIC DNA]</scope>
    <source>
        <strain evidence="23">ATCC 17096 / DSM 198 / 6111</strain>
    </source>
</reference>
<dbReference type="PROSITE" id="PS50112">
    <property type="entry name" value="PAS"/>
    <property type="match status" value="1"/>
</dbReference>
<dbReference type="eggNOG" id="COG0784">
    <property type="taxonomic scope" value="Bacteria"/>
</dbReference>
<dbReference type="GO" id="GO:0000155">
    <property type="term" value="F:phosphorelay sensor kinase activity"/>
    <property type="evidence" value="ECO:0007669"/>
    <property type="project" value="InterPro"/>
</dbReference>
<dbReference type="PANTHER" id="PTHR45339">
    <property type="entry name" value="HYBRID SIGNAL TRANSDUCTION HISTIDINE KINASE J"/>
    <property type="match status" value="1"/>
</dbReference>
<evidence type="ECO:0000256" key="4">
    <source>
        <dbReference type="ARBA" id="ARBA00022553"/>
    </source>
</evidence>
<evidence type="ECO:0000256" key="7">
    <source>
        <dbReference type="ARBA" id="ARBA00022777"/>
    </source>
</evidence>
<evidence type="ECO:0000259" key="21">
    <source>
        <dbReference type="PROSITE" id="PS50894"/>
    </source>
</evidence>
<dbReference type="InterPro" id="IPR011006">
    <property type="entry name" value="CheY-like_superfamily"/>
</dbReference>
<feature type="domain" description="HAMP" evidence="20">
    <location>
        <begin position="222"/>
        <end position="274"/>
    </location>
</feature>
<dbReference type="FunFam" id="3.30.565.10:FF:000010">
    <property type="entry name" value="Sensor histidine kinase RcsC"/>
    <property type="match status" value="1"/>
</dbReference>
<dbReference type="SMART" id="SM00091">
    <property type="entry name" value="PAS"/>
    <property type="match status" value="1"/>
</dbReference>
<feature type="domain" description="PAS" evidence="18">
    <location>
        <begin position="279"/>
        <end position="320"/>
    </location>
</feature>
<feature type="modified residue" description="4-aspartylphosphate" evidence="13">
    <location>
        <position position="718"/>
    </location>
</feature>
<dbReference type="Proteomes" id="UP000006062">
    <property type="component" value="Chromosome"/>
</dbReference>
<evidence type="ECO:0000259" key="17">
    <source>
        <dbReference type="PROSITE" id="PS50110"/>
    </source>
</evidence>
<dbReference type="SMART" id="SM00448">
    <property type="entry name" value="REC"/>
    <property type="match status" value="2"/>
</dbReference>
<dbReference type="NCBIfam" id="TIGR00229">
    <property type="entry name" value="sensory_box"/>
    <property type="match status" value="1"/>
</dbReference>
<dbReference type="KEGG" id="tvi:Thivi_3991"/>
<dbReference type="InterPro" id="IPR000014">
    <property type="entry name" value="PAS"/>
</dbReference>
<dbReference type="CDD" id="cd17546">
    <property type="entry name" value="REC_hyHK_CKI1_RcsC-like"/>
    <property type="match status" value="2"/>
</dbReference>
<dbReference type="SMART" id="SM00304">
    <property type="entry name" value="HAMP"/>
    <property type="match status" value="2"/>
</dbReference>
<dbReference type="InterPro" id="IPR003661">
    <property type="entry name" value="HisK_dim/P_dom"/>
</dbReference>
<feature type="modified residue" description="4-aspartylphosphate" evidence="13">
    <location>
        <position position="864"/>
    </location>
</feature>
<dbReference type="SMART" id="SM00387">
    <property type="entry name" value="HATPase_c"/>
    <property type="match status" value="1"/>
</dbReference>
<evidence type="ECO:0000259" key="18">
    <source>
        <dbReference type="PROSITE" id="PS50112"/>
    </source>
</evidence>
<evidence type="ECO:0000313" key="23">
    <source>
        <dbReference type="Proteomes" id="UP000006062"/>
    </source>
</evidence>
<feature type="transmembrane region" description="Helical" evidence="15">
    <location>
        <begin position="20"/>
        <end position="40"/>
    </location>
</feature>
<dbReference type="Pfam" id="PF00072">
    <property type="entry name" value="Response_reg"/>
    <property type="match status" value="2"/>
</dbReference>
<keyword evidence="9" id="KW-0902">Two-component regulatory system</keyword>
<dbReference type="EMBL" id="CP003154">
    <property type="protein sequence ID" value="AFL75826.1"/>
    <property type="molecule type" value="Genomic_DNA"/>
</dbReference>
<dbReference type="InterPro" id="IPR005467">
    <property type="entry name" value="His_kinase_dom"/>
</dbReference>
<dbReference type="SUPFAM" id="SSF55785">
    <property type="entry name" value="PYP-like sensor domain (PAS domain)"/>
    <property type="match status" value="1"/>
</dbReference>
<dbReference type="CDD" id="cd16922">
    <property type="entry name" value="HATPase_EvgS-ArcB-TorS-like"/>
    <property type="match status" value="1"/>
</dbReference>
<dbReference type="InterPro" id="IPR036641">
    <property type="entry name" value="HPT_dom_sf"/>
</dbReference>
<dbReference type="Gene3D" id="1.20.120.160">
    <property type="entry name" value="HPT domain"/>
    <property type="match status" value="1"/>
</dbReference>
<comment type="catalytic activity">
    <reaction evidence="1">
        <text>ATP + protein L-histidine = ADP + protein N-phospho-L-histidine.</text>
        <dbReference type="EC" id="2.7.13.3"/>
    </reaction>
</comment>
<dbReference type="Pfam" id="PF00672">
    <property type="entry name" value="HAMP"/>
    <property type="match status" value="1"/>
</dbReference>
<dbReference type="Pfam" id="PF02518">
    <property type="entry name" value="HATPase_c"/>
    <property type="match status" value="1"/>
</dbReference>
<dbReference type="Pfam" id="PF00512">
    <property type="entry name" value="HisKA"/>
    <property type="match status" value="1"/>
</dbReference>
<keyword evidence="15" id="KW-1133">Transmembrane helix</keyword>
<dbReference type="InterPro" id="IPR004358">
    <property type="entry name" value="Sig_transdc_His_kin-like_C"/>
</dbReference>
<keyword evidence="14" id="KW-0175">Coiled coil</keyword>
<proteinExistence type="predicted"/>
<evidence type="ECO:0000256" key="14">
    <source>
        <dbReference type="SAM" id="Coils"/>
    </source>
</evidence>
<dbReference type="eggNOG" id="COG5002">
    <property type="taxonomic scope" value="Bacteria"/>
</dbReference>